<protein>
    <submittedName>
        <fullName evidence="10">Sugar transferase</fullName>
    </submittedName>
</protein>
<dbReference type="EMBL" id="BAAAMY010000004">
    <property type="protein sequence ID" value="GAA1917087.1"/>
    <property type="molecule type" value="Genomic_DNA"/>
</dbReference>
<keyword evidence="5 8" id="KW-1133">Transmembrane helix</keyword>
<reference evidence="10 11" key="1">
    <citation type="journal article" date="2019" name="Int. J. Syst. Evol. Microbiol.">
        <title>The Global Catalogue of Microorganisms (GCM) 10K type strain sequencing project: providing services to taxonomists for standard genome sequencing and annotation.</title>
        <authorList>
            <consortium name="The Broad Institute Genomics Platform"/>
            <consortium name="The Broad Institute Genome Sequencing Center for Infectious Disease"/>
            <person name="Wu L."/>
            <person name="Ma J."/>
        </authorList>
    </citation>
    <scope>NUCLEOTIDE SEQUENCE [LARGE SCALE GENOMIC DNA]</scope>
    <source>
        <strain evidence="10 11">JCM 14046</strain>
    </source>
</reference>
<keyword evidence="3 10" id="KW-0808">Transferase</keyword>
<name>A0ABN2PB09_9ACTN</name>
<accession>A0ABN2PB09</accession>
<feature type="transmembrane region" description="Helical" evidence="8">
    <location>
        <begin position="145"/>
        <end position="166"/>
    </location>
</feature>
<sequence length="502" mass="52956">MTKERPPGARLSVAGTVPVTAHAPDEHEDTDARASGTVPRSLTTAPSGSSRQDFARPQKPRGGGALRSAVEVVLVVAAVAAVAVATGVAAGLAAPVLLGWMIAVVAFRASKPAGAAAPDVPLRAGFYVVSAAAIVAVLGEVARAVVIDVMVVAGTATLVALAAVAVRELRRGPTRVLVIGEPEATAAAFRRWSDRRDAVVVGLCDLTVDGDAGYVHRYPGAPMEEGFSDITKAIAAWNVDLVLATTGAGLGTDVFRRLGWQLERTGAELGMLDESGSLSPHRVSVTGVGDSTVVSVSPPRPRMLAAVGKILVDRLAGLLLLAVAAPVIAVAMIAIRLDSSGPALFTQTRIGRYGRPFTIYKLRTMTDDAEDRRTLLAHSNESDAVLFKIRRDPRVTRVGRLLRVSSLDELPQLLNVVRGDMSLVGPRPALPEEVALYDEATRRRLAVKPGLTGLWQVSGRSDLAWERAVALDLHYTDNITVGGDLAICLRTLRAVFRRDGAY</sequence>
<feature type="region of interest" description="Disordered" evidence="7">
    <location>
        <begin position="1"/>
        <end position="62"/>
    </location>
</feature>
<feature type="compositionally biased region" description="Polar residues" evidence="7">
    <location>
        <begin position="38"/>
        <end position="52"/>
    </location>
</feature>
<dbReference type="InterPro" id="IPR017475">
    <property type="entry name" value="EPS_sugar_tfrase"/>
</dbReference>
<evidence type="ECO:0000256" key="2">
    <source>
        <dbReference type="ARBA" id="ARBA00006464"/>
    </source>
</evidence>
<organism evidence="10 11">
    <name type="scientific">Nocardioides lentus</name>
    <dbReference type="NCBI Taxonomy" id="338077"/>
    <lineage>
        <taxon>Bacteria</taxon>
        <taxon>Bacillati</taxon>
        <taxon>Actinomycetota</taxon>
        <taxon>Actinomycetes</taxon>
        <taxon>Propionibacteriales</taxon>
        <taxon>Nocardioidaceae</taxon>
        <taxon>Nocardioides</taxon>
    </lineage>
</organism>
<dbReference type="Proteomes" id="UP001501612">
    <property type="component" value="Unassembled WGS sequence"/>
</dbReference>
<evidence type="ECO:0000256" key="7">
    <source>
        <dbReference type="SAM" id="MobiDB-lite"/>
    </source>
</evidence>
<keyword evidence="6 8" id="KW-0472">Membrane</keyword>
<feature type="transmembrane region" description="Helical" evidence="8">
    <location>
        <begin position="64"/>
        <end position="83"/>
    </location>
</feature>
<feature type="transmembrane region" description="Helical" evidence="8">
    <location>
        <begin position="315"/>
        <end position="335"/>
    </location>
</feature>
<comment type="similarity">
    <text evidence="2">Belongs to the bacterial sugar transferase family.</text>
</comment>
<evidence type="ECO:0000256" key="8">
    <source>
        <dbReference type="SAM" id="Phobius"/>
    </source>
</evidence>
<feature type="domain" description="Bacterial sugar transferase" evidence="9">
    <location>
        <begin position="309"/>
        <end position="496"/>
    </location>
</feature>
<evidence type="ECO:0000313" key="11">
    <source>
        <dbReference type="Proteomes" id="UP001501612"/>
    </source>
</evidence>
<dbReference type="InterPro" id="IPR003362">
    <property type="entry name" value="Bact_transf"/>
</dbReference>
<gene>
    <name evidence="10" type="ORF">GCM10009737_18180</name>
</gene>
<keyword evidence="11" id="KW-1185">Reference proteome</keyword>
<dbReference type="Pfam" id="PF02397">
    <property type="entry name" value="Bac_transf"/>
    <property type="match status" value="1"/>
</dbReference>
<proteinExistence type="inferred from homology"/>
<dbReference type="RefSeq" id="WP_344006334.1">
    <property type="nucleotide sequence ID" value="NZ_BAAAMY010000004.1"/>
</dbReference>
<evidence type="ECO:0000256" key="5">
    <source>
        <dbReference type="ARBA" id="ARBA00022989"/>
    </source>
</evidence>
<dbReference type="PANTHER" id="PTHR30576:SF10">
    <property type="entry name" value="SLL5057 PROTEIN"/>
    <property type="match status" value="1"/>
</dbReference>
<comment type="caution">
    <text evidence="10">The sequence shown here is derived from an EMBL/GenBank/DDBJ whole genome shotgun (WGS) entry which is preliminary data.</text>
</comment>
<dbReference type="GO" id="GO:0016740">
    <property type="term" value="F:transferase activity"/>
    <property type="evidence" value="ECO:0007669"/>
    <property type="project" value="UniProtKB-KW"/>
</dbReference>
<evidence type="ECO:0000259" key="9">
    <source>
        <dbReference type="Pfam" id="PF02397"/>
    </source>
</evidence>
<evidence type="ECO:0000256" key="3">
    <source>
        <dbReference type="ARBA" id="ARBA00022679"/>
    </source>
</evidence>
<evidence type="ECO:0000256" key="1">
    <source>
        <dbReference type="ARBA" id="ARBA00004141"/>
    </source>
</evidence>
<comment type="subcellular location">
    <subcellularLocation>
        <location evidence="1">Membrane</location>
        <topology evidence="1">Multi-pass membrane protein</topology>
    </subcellularLocation>
</comment>
<evidence type="ECO:0000313" key="10">
    <source>
        <dbReference type="EMBL" id="GAA1917087.1"/>
    </source>
</evidence>
<keyword evidence="4 8" id="KW-0812">Transmembrane</keyword>
<dbReference type="NCBIfam" id="TIGR03025">
    <property type="entry name" value="EPS_sugtrans"/>
    <property type="match status" value="1"/>
</dbReference>
<feature type="transmembrane region" description="Helical" evidence="8">
    <location>
        <begin position="89"/>
        <end position="108"/>
    </location>
</feature>
<evidence type="ECO:0000256" key="6">
    <source>
        <dbReference type="ARBA" id="ARBA00023136"/>
    </source>
</evidence>
<feature type="transmembrane region" description="Helical" evidence="8">
    <location>
        <begin position="120"/>
        <end position="139"/>
    </location>
</feature>
<dbReference type="PANTHER" id="PTHR30576">
    <property type="entry name" value="COLANIC BIOSYNTHESIS UDP-GLUCOSE LIPID CARRIER TRANSFERASE"/>
    <property type="match status" value="1"/>
</dbReference>
<evidence type="ECO:0000256" key="4">
    <source>
        <dbReference type="ARBA" id="ARBA00022692"/>
    </source>
</evidence>